<evidence type="ECO:0000256" key="1">
    <source>
        <dbReference type="ARBA" id="ARBA00023125"/>
    </source>
</evidence>
<dbReference type="InterPro" id="IPR014710">
    <property type="entry name" value="RmlC-like_jellyroll"/>
</dbReference>
<dbReference type="PROSITE" id="PS50943">
    <property type="entry name" value="HTH_CROC1"/>
    <property type="match status" value="1"/>
</dbReference>
<dbReference type="PANTHER" id="PTHR46797">
    <property type="entry name" value="HTH-TYPE TRANSCRIPTIONAL REGULATOR"/>
    <property type="match status" value="1"/>
</dbReference>
<dbReference type="SUPFAM" id="SSF47413">
    <property type="entry name" value="lambda repressor-like DNA-binding domains"/>
    <property type="match status" value="1"/>
</dbReference>
<dbReference type="PANTHER" id="PTHR46797:SF2">
    <property type="entry name" value="TRANSCRIPTIONAL REGULATOR"/>
    <property type="match status" value="1"/>
</dbReference>
<dbReference type="SUPFAM" id="SSF51182">
    <property type="entry name" value="RmlC-like cupins"/>
    <property type="match status" value="1"/>
</dbReference>
<dbReference type="AlphaFoldDB" id="A0A4R3MAF8"/>
<dbReference type="InterPro" id="IPR010982">
    <property type="entry name" value="Lambda_DNA-bd_dom_sf"/>
</dbReference>
<dbReference type="CDD" id="cd00093">
    <property type="entry name" value="HTH_XRE"/>
    <property type="match status" value="1"/>
</dbReference>
<dbReference type="Gene3D" id="2.60.120.10">
    <property type="entry name" value="Jelly Rolls"/>
    <property type="match status" value="1"/>
</dbReference>
<evidence type="ECO:0000313" key="3">
    <source>
        <dbReference type="EMBL" id="TCT09663.1"/>
    </source>
</evidence>
<dbReference type="Pfam" id="PF01381">
    <property type="entry name" value="HTH_3"/>
    <property type="match status" value="1"/>
</dbReference>
<dbReference type="InterPro" id="IPR050807">
    <property type="entry name" value="TransReg_Diox_bact_type"/>
</dbReference>
<dbReference type="SMART" id="SM00530">
    <property type="entry name" value="HTH_XRE"/>
    <property type="match status" value="1"/>
</dbReference>
<evidence type="ECO:0000313" key="4">
    <source>
        <dbReference type="Proteomes" id="UP000295525"/>
    </source>
</evidence>
<comment type="caution">
    <text evidence="3">The sequence shown here is derived from an EMBL/GenBank/DDBJ whole genome shotgun (WGS) entry which is preliminary data.</text>
</comment>
<dbReference type="GO" id="GO:0005829">
    <property type="term" value="C:cytosol"/>
    <property type="evidence" value="ECO:0007669"/>
    <property type="project" value="TreeGrafter"/>
</dbReference>
<keyword evidence="1" id="KW-0238">DNA-binding</keyword>
<dbReference type="InterPro" id="IPR011051">
    <property type="entry name" value="RmlC_Cupin_sf"/>
</dbReference>
<dbReference type="Proteomes" id="UP000295525">
    <property type="component" value="Unassembled WGS sequence"/>
</dbReference>
<dbReference type="CDD" id="cd02209">
    <property type="entry name" value="cupin_XRE_C"/>
    <property type="match status" value="1"/>
</dbReference>
<name>A0A4R3MAF8_9BURK</name>
<dbReference type="GO" id="GO:0003700">
    <property type="term" value="F:DNA-binding transcription factor activity"/>
    <property type="evidence" value="ECO:0007669"/>
    <property type="project" value="TreeGrafter"/>
</dbReference>
<protein>
    <submittedName>
        <fullName evidence="3">XRE family transcriptional regulator</fullName>
    </submittedName>
</protein>
<dbReference type="EMBL" id="SMAJ01000003">
    <property type="protein sequence ID" value="TCT09663.1"/>
    <property type="molecule type" value="Genomic_DNA"/>
</dbReference>
<dbReference type="InterPro" id="IPR001387">
    <property type="entry name" value="Cro/C1-type_HTH"/>
</dbReference>
<dbReference type="GO" id="GO:0003677">
    <property type="term" value="F:DNA binding"/>
    <property type="evidence" value="ECO:0007669"/>
    <property type="project" value="UniProtKB-KW"/>
</dbReference>
<feature type="domain" description="HTH cro/C1-type" evidence="2">
    <location>
        <begin position="21"/>
        <end position="75"/>
    </location>
</feature>
<organism evidence="3 4">
    <name type="scientific">Paralcaligenes ureilyticus</name>
    <dbReference type="NCBI Taxonomy" id="627131"/>
    <lineage>
        <taxon>Bacteria</taxon>
        <taxon>Pseudomonadati</taxon>
        <taxon>Pseudomonadota</taxon>
        <taxon>Betaproteobacteria</taxon>
        <taxon>Burkholderiales</taxon>
        <taxon>Alcaligenaceae</taxon>
        <taxon>Paralcaligenes</taxon>
    </lineage>
</organism>
<keyword evidence="4" id="KW-1185">Reference proteome</keyword>
<accession>A0A4R3MAF8</accession>
<evidence type="ECO:0000259" key="2">
    <source>
        <dbReference type="PROSITE" id="PS50943"/>
    </source>
</evidence>
<dbReference type="Gene3D" id="1.10.260.40">
    <property type="entry name" value="lambda repressor-like DNA-binding domains"/>
    <property type="match status" value="1"/>
</dbReference>
<gene>
    <name evidence="3" type="ORF">EDC26_103282</name>
</gene>
<sequence length="197" mass="21987">MILSTQMDIAEKLSSGIGQKLRQRRKVRQMSLKDVAEKANVSIAFLSQIERNLSIPSLRTLDSICAALDMPIGWLFGRDGKIAPPEEEFIVRADARRRLDFMGMTKEILSSDSVTSFQLMRFVIYADGQIHDSPIRQLNGAKGGMVLAGQFGLELNGCKYLLDRNDSFSFAIGAPFRFWCAGSEDCEIIWAVTPAVY</sequence>
<proteinExistence type="predicted"/>
<reference evidence="3 4" key="1">
    <citation type="submission" date="2019-03" db="EMBL/GenBank/DDBJ databases">
        <title>Genomic Encyclopedia of Type Strains, Phase IV (KMG-IV): sequencing the most valuable type-strain genomes for metagenomic binning, comparative biology and taxonomic classification.</title>
        <authorList>
            <person name="Goeker M."/>
        </authorList>
    </citation>
    <scope>NUCLEOTIDE SEQUENCE [LARGE SCALE GENOMIC DNA]</scope>
    <source>
        <strain evidence="3 4">DSM 24591</strain>
    </source>
</reference>